<evidence type="ECO:0000259" key="2">
    <source>
        <dbReference type="Pfam" id="PF13817"/>
    </source>
</evidence>
<dbReference type="PANTHER" id="PTHR33678">
    <property type="entry name" value="BLL1576 PROTEIN"/>
    <property type="match status" value="1"/>
</dbReference>
<protein>
    <submittedName>
        <fullName evidence="3">Uncharacterized protein</fullName>
    </submittedName>
</protein>
<proteinExistence type="predicted"/>
<feature type="domain" description="Transposase IS66 central" evidence="1">
    <location>
        <begin position="3"/>
        <end position="47"/>
    </location>
</feature>
<sequence>MTRREIFERFLTDGRIELDSKIVERDIRPQTLTRKNSLFAGSEGAGRTWATIATLLQTCKINEVDTAARLTQTLERIANQWPSAELYALMLWKHNPSTATPSRLLRLRGMPNLTVPMKPCMPHGTFHAPQLYQM</sequence>
<gene>
    <name evidence="3" type="ORF">P775_02865</name>
</gene>
<dbReference type="AlphaFoldDB" id="A0A2G8RJJ6"/>
<dbReference type="PANTHER" id="PTHR33678:SF1">
    <property type="entry name" value="BLL1576 PROTEIN"/>
    <property type="match status" value="1"/>
</dbReference>
<dbReference type="Pfam" id="PF03050">
    <property type="entry name" value="DDE_Tnp_IS66"/>
    <property type="match status" value="1"/>
</dbReference>
<evidence type="ECO:0000313" key="3">
    <source>
        <dbReference type="EMBL" id="PIL21735.1"/>
    </source>
</evidence>
<evidence type="ECO:0000259" key="1">
    <source>
        <dbReference type="Pfam" id="PF03050"/>
    </source>
</evidence>
<dbReference type="EMBL" id="AWWI01000026">
    <property type="protein sequence ID" value="PIL21735.1"/>
    <property type="molecule type" value="Genomic_DNA"/>
</dbReference>
<comment type="caution">
    <text evidence="3">The sequence shown here is derived from an EMBL/GenBank/DDBJ whole genome shotgun (WGS) entry which is preliminary data.</text>
</comment>
<reference evidence="3 4" key="1">
    <citation type="submission" date="2013-09" db="EMBL/GenBank/DDBJ databases">
        <title>Genome sequencing of Phaeobacter antarcticus sp. nov. SM1211.</title>
        <authorList>
            <person name="Zhang X.-Y."/>
            <person name="Liu C."/>
            <person name="Chen X.-L."/>
            <person name="Xie B.-B."/>
            <person name="Qin Q.-L."/>
            <person name="Rong J.-C."/>
            <person name="Zhang Y.-Z."/>
        </authorList>
    </citation>
    <scope>NUCLEOTIDE SEQUENCE [LARGE SCALE GENOMIC DNA]</scope>
    <source>
        <strain evidence="3 4">SM1211</strain>
    </source>
</reference>
<dbReference type="InterPro" id="IPR004291">
    <property type="entry name" value="Transposase_IS66_central"/>
</dbReference>
<dbReference type="InterPro" id="IPR039552">
    <property type="entry name" value="IS66_C"/>
</dbReference>
<accession>A0A2G8RJJ6</accession>
<organism evidence="3 4">
    <name type="scientific">Puniceibacterium antarcticum</name>
    <dbReference type="NCBI Taxonomy" id="1206336"/>
    <lineage>
        <taxon>Bacteria</taxon>
        <taxon>Pseudomonadati</taxon>
        <taxon>Pseudomonadota</taxon>
        <taxon>Alphaproteobacteria</taxon>
        <taxon>Rhodobacterales</taxon>
        <taxon>Paracoccaceae</taxon>
        <taxon>Puniceibacterium</taxon>
    </lineage>
</organism>
<evidence type="ECO:0000313" key="4">
    <source>
        <dbReference type="Proteomes" id="UP000231259"/>
    </source>
</evidence>
<dbReference type="Proteomes" id="UP000231259">
    <property type="component" value="Unassembled WGS sequence"/>
</dbReference>
<keyword evidence="4" id="KW-1185">Reference proteome</keyword>
<dbReference type="Pfam" id="PF13817">
    <property type="entry name" value="DDE_Tnp_IS66_C"/>
    <property type="match status" value="1"/>
</dbReference>
<dbReference type="InterPro" id="IPR052344">
    <property type="entry name" value="Transposase-related"/>
</dbReference>
<name>A0A2G8RJJ6_9RHOB</name>
<feature type="domain" description="Transposase IS66 C-terminal" evidence="2">
    <location>
        <begin position="54"/>
        <end position="90"/>
    </location>
</feature>